<protein>
    <submittedName>
        <fullName evidence="1">Uncharacterized protein</fullName>
    </submittedName>
</protein>
<accession>F0SX74</accession>
<gene>
    <name evidence="1" type="ordered locus">Sgly_2657</name>
</gene>
<dbReference type="STRING" id="645991.Sgly_2657"/>
<dbReference type="AlphaFoldDB" id="F0SX74"/>
<dbReference type="RefSeq" id="WP_013625754.1">
    <property type="nucleotide sequence ID" value="NC_015172.1"/>
</dbReference>
<keyword evidence="2" id="KW-1185">Reference proteome</keyword>
<evidence type="ECO:0000313" key="2">
    <source>
        <dbReference type="Proteomes" id="UP000007488"/>
    </source>
</evidence>
<dbReference type="HOGENOM" id="CLU_2810954_0_0_9"/>
<name>F0SX74_SYNGF</name>
<proteinExistence type="predicted"/>
<dbReference type="EMBL" id="CP002547">
    <property type="protein sequence ID" value="ADY56934.1"/>
    <property type="molecule type" value="Genomic_DNA"/>
</dbReference>
<reference evidence="2" key="2">
    <citation type="submission" date="2011-02" db="EMBL/GenBank/DDBJ databases">
        <title>The complete genome of Syntrophobotulus glycolicus DSM 8271.</title>
        <authorList>
            <person name="Lucas S."/>
            <person name="Copeland A."/>
            <person name="Lapidus A."/>
            <person name="Bruce D."/>
            <person name="Goodwin L."/>
            <person name="Pitluck S."/>
            <person name="Kyrpides N."/>
            <person name="Mavromatis K."/>
            <person name="Pagani I."/>
            <person name="Ivanova N."/>
            <person name="Mikhailova N."/>
            <person name="Chertkov O."/>
            <person name="Held B."/>
            <person name="Detter J.C."/>
            <person name="Tapia R."/>
            <person name="Han C."/>
            <person name="Land M."/>
            <person name="Hauser L."/>
            <person name="Markowitz V."/>
            <person name="Cheng J.-F."/>
            <person name="Hugenholtz P."/>
            <person name="Woyke T."/>
            <person name="Wu D."/>
            <person name="Spring S."/>
            <person name="Schroeder M."/>
            <person name="Brambilla E."/>
            <person name="Klenk H.-P."/>
            <person name="Eisen J.A."/>
        </authorList>
    </citation>
    <scope>NUCLEOTIDE SEQUENCE [LARGE SCALE GENOMIC DNA]</scope>
    <source>
        <strain evidence="2">DSM 8271 / FlGlyR</strain>
    </source>
</reference>
<evidence type="ECO:0000313" key="1">
    <source>
        <dbReference type="EMBL" id="ADY56934.1"/>
    </source>
</evidence>
<organism evidence="1 2">
    <name type="scientific">Syntrophobotulus glycolicus (strain DSM 8271 / FlGlyR)</name>
    <dbReference type="NCBI Taxonomy" id="645991"/>
    <lineage>
        <taxon>Bacteria</taxon>
        <taxon>Bacillati</taxon>
        <taxon>Bacillota</taxon>
        <taxon>Clostridia</taxon>
        <taxon>Eubacteriales</taxon>
        <taxon>Desulfitobacteriaceae</taxon>
        <taxon>Syntrophobotulus</taxon>
    </lineage>
</organism>
<reference evidence="1 2" key="1">
    <citation type="journal article" date="2011" name="Stand. Genomic Sci.">
        <title>Complete genome sequence of Syntrophobotulus glycolicus type strain (FlGlyR).</title>
        <authorList>
            <person name="Han C."/>
            <person name="Mwirichia R."/>
            <person name="Chertkov O."/>
            <person name="Held B."/>
            <person name="Lapidus A."/>
            <person name="Nolan M."/>
            <person name="Lucas S."/>
            <person name="Hammon N."/>
            <person name="Deshpande S."/>
            <person name="Cheng J.F."/>
            <person name="Tapia R."/>
            <person name="Goodwin L."/>
            <person name="Pitluck S."/>
            <person name="Huntemann M."/>
            <person name="Liolios K."/>
            <person name="Ivanova N."/>
            <person name="Pagani I."/>
            <person name="Mavromatis K."/>
            <person name="Ovchinikova G."/>
            <person name="Pati A."/>
            <person name="Chen A."/>
            <person name="Palaniappan K."/>
            <person name="Land M."/>
            <person name="Hauser L."/>
            <person name="Brambilla E.M."/>
            <person name="Rohde M."/>
            <person name="Spring S."/>
            <person name="Sikorski J."/>
            <person name="Goker M."/>
            <person name="Woyke T."/>
            <person name="Bristow J."/>
            <person name="Eisen J.A."/>
            <person name="Markowitz V."/>
            <person name="Hugenholtz P."/>
            <person name="Kyrpides N.C."/>
            <person name="Klenk H.P."/>
            <person name="Detter J.C."/>
        </authorList>
    </citation>
    <scope>NUCLEOTIDE SEQUENCE [LARGE SCALE GENOMIC DNA]</scope>
    <source>
        <strain evidence="2">DSM 8271 / FlGlyR</strain>
    </source>
</reference>
<sequence>MNTTLFASRENVFANYCECIKGYAFKNAAVGENCALLPVICAGIGLSQDNYAQFGRFECLLPHHSFA</sequence>
<dbReference type="Proteomes" id="UP000007488">
    <property type="component" value="Chromosome"/>
</dbReference>
<dbReference type="KEGG" id="sgy:Sgly_2657"/>